<feature type="region of interest" description="Disordered" evidence="3">
    <location>
        <begin position="109"/>
        <end position="155"/>
    </location>
</feature>
<dbReference type="Proteomes" id="UP000275395">
    <property type="component" value="Unassembled WGS sequence"/>
</dbReference>
<protein>
    <submittedName>
        <fullName evidence="4">Single-stranded DNA-binding protein</fullName>
    </submittedName>
</protein>
<accession>A0A3L6ZP49</accession>
<evidence type="ECO:0000313" key="5">
    <source>
        <dbReference type="Proteomes" id="UP000275395"/>
    </source>
</evidence>
<evidence type="ECO:0000256" key="3">
    <source>
        <dbReference type="SAM" id="MobiDB-lite"/>
    </source>
</evidence>
<name>A0A3L6ZP49_9MICO</name>
<dbReference type="CDD" id="cd04496">
    <property type="entry name" value="SSB_OBF"/>
    <property type="match status" value="1"/>
</dbReference>
<evidence type="ECO:0000256" key="2">
    <source>
        <dbReference type="PROSITE-ProRule" id="PRU00252"/>
    </source>
</evidence>
<dbReference type="InterPro" id="IPR000424">
    <property type="entry name" value="Primosome_PriB/ssb"/>
</dbReference>
<feature type="region of interest" description="Disordered" evidence="3">
    <location>
        <begin position="203"/>
        <end position="231"/>
    </location>
</feature>
<dbReference type="Pfam" id="PF00436">
    <property type="entry name" value="SSB"/>
    <property type="match status" value="1"/>
</dbReference>
<feature type="compositionally biased region" description="Basic and acidic residues" evidence="3">
    <location>
        <begin position="111"/>
        <end position="121"/>
    </location>
</feature>
<gene>
    <name evidence="4" type="ORF">D9V30_09085</name>
</gene>
<reference evidence="4 5" key="1">
    <citation type="submission" date="2018-10" db="EMBL/GenBank/DDBJ databases">
        <authorList>
            <person name="Li J."/>
        </authorList>
    </citation>
    <scope>NUCLEOTIDE SEQUENCE [LARGE SCALE GENOMIC DNA]</scope>
    <source>
        <strain evidence="4 5">JCM 30549</strain>
    </source>
</reference>
<dbReference type="Gene3D" id="2.40.50.140">
    <property type="entry name" value="Nucleic acid-binding proteins"/>
    <property type="match status" value="1"/>
</dbReference>
<dbReference type="SUPFAM" id="SSF50249">
    <property type="entry name" value="Nucleic acid-binding proteins"/>
    <property type="match status" value="1"/>
</dbReference>
<evidence type="ECO:0000313" key="4">
    <source>
        <dbReference type="EMBL" id="RLP68812.1"/>
    </source>
</evidence>
<dbReference type="InterPro" id="IPR012340">
    <property type="entry name" value="NA-bd_OB-fold"/>
</dbReference>
<dbReference type="GO" id="GO:0003697">
    <property type="term" value="F:single-stranded DNA binding"/>
    <property type="evidence" value="ECO:0007669"/>
    <property type="project" value="InterPro"/>
</dbReference>
<organism evidence="4 5">
    <name type="scientific">Mycetocola reblochoni</name>
    <dbReference type="NCBI Taxonomy" id="331618"/>
    <lineage>
        <taxon>Bacteria</taxon>
        <taxon>Bacillati</taxon>
        <taxon>Actinomycetota</taxon>
        <taxon>Actinomycetes</taxon>
        <taxon>Micrococcales</taxon>
        <taxon>Microbacteriaceae</taxon>
        <taxon>Mycetocola</taxon>
    </lineage>
</organism>
<dbReference type="RefSeq" id="WP_087136522.1">
    <property type="nucleotide sequence ID" value="NZ_RCUW01000007.1"/>
</dbReference>
<dbReference type="AlphaFoldDB" id="A0A3L6ZP49"/>
<comment type="caution">
    <text evidence="4">The sequence shown here is derived from an EMBL/GenBank/DDBJ whole genome shotgun (WGS) entry which is preliminary data.</text>
</comment>
<dbReference type="PROSITE" id="PS50935">
    <property type="entry name" value="SSB"/>
    <property type="match status" value="1"/>
</dbReference>
<keyword evidence="1 2" id="KW-0238">DNA-binding</keyword>
<evidence type="ECO:0000256" key="1">
    <source>
        <dbReference type="ARBA" id="ARBA00023125"/>
    </source>
</evidence>
<dbReference type="EMBL" id="RCUW01000007">
    <property type="protein sequence ID" value="RLP68812.1"/>
    <property type="molecule type" value="Genomic_DNA"/>
</dbReference>
<proteinExistence type="predicted"/>
<sequence length="231" mass="25517">MTIRTKESLSGFVASDPELTFTSKGDARLYARIGQPQARVEDDGTFTQLEPTFTDLVMFRRSAELAHEQFRKGDNFLAEGETRTYTSSDGTEREQFVASRIGHDNNITRYTVDRTPPERETPPAGGRGAGTGAAGPRRARSTARPGTTRRDQRCVFAARRGGPISRGGGDQQPHHLRLVATPASLHFAASFAALLLRLATSREFSDDHQQPRPTRPARHRSVRRGFDRVGA</sequence>